<dbReference type="Gene3D" id="3.30.390.10">
    <property type="entry name" value="Enolase-like, N-terminal domain"/>
    <property type="match status" value="1"/>
</dbReference>
<feature type="non-terminal residue" evidence="1">
    <location>
        <position position="44"/>
    </location>
</feature>
<gene>
    <name evidence="1" type="ORF">METZ01_LOCUS503989</name>
</gene>
<protein>
    <recommendedName>
        <fullName evidence="2">Mandelate racemase/muconate lactonizing enzyme N-terminal domain-containing protein</fullName>
    </recommendedName>
</protein>
<reference evidence="1" key="1">
    <citation type="submission" date="2018-05" db="EMBL/GenBank/DDBJ databases">
        <authorList>
            <person name="Lanie J.A."/>
            <person name="Ng W.-L."/>
            <person name="Kazmierczak K.M."/>
            <person name="Andrzejewski T.M."/>
            <person name="Davidsen T.M."/>
            <person name="Wayne K.J."/>
            <person name="Tettelin H."/>
            <person name="Glass J.I."/>
            <person name="Rusch D."/>
            <person name="Podicherti R."/>
            <person name="Tsui H.-C.T."/>
            <person name="Winkler M.E."/>
        </authorList>
    </citation>
    <scope>NUCLEOTIDE SEQUENCE</scope>
</reference>
<dbReference type="AlphaFoldDB" id="A0A383E422"/>
<dbReference type="EMBL" id="UINC01222378">
    <property type="protein sequence ID" value="SVE51135.1"/>
    <property type="molecule type" value="Genomic_DNA"/>
</dbReference>
<dbReference type="InterPro" id="IPR029017">
    <property type="entry name" value="Enolase-like_N"/>
</dbReference>
<organism evidence="1">
    <name type="scientific">marine metagenome</name>
    <dbReference type="NCBI Taxonomy" id="408172"/>
    <lineage>
        <taxon>unclassified sequences</taxon>
        <taxon>metagenomes</taxon>
        <taxon>ecological metagenomes</taxon>
    </lineage>
</organism>
<proteinExistence type="predicted"/>
<sequence length="44" mass="4907">MKITDIKPILTDRYLLVRVYTDAGIIGNGESGLWAHHRSVAVLI</sequence>
<accession>A0A383E422</accession>
<evidence type="ECO:0000313" key="1">
    <source>
        <dbReference type="EMBL" id="SVE51135.1"/>
    </source>
</evidence>
<evidence type="ECO:0008006" key="2">
    <source>
        <dbReference type="Google" id="ProtNLM"/>
    </source>
</evidence>
<dbReference type="SUPFAM" id="SSF54826">
    <property type="entry name" value="Enolase N-terminal domain-like"/>
    <property type="match status" value="1"/>
</dbReference>
<name>A0A383E422_9ZZZZ</name>